<proteinExistence type="predicted"/>
<dbReference type="AlphaFoldDB" id="A0A926IN91"/>
<dbReference type="RefSeq" id="WP_262433220.1">
    <property type="nucleotide sequence ID" value="NZ_JACRTF010000001.1"/>
</dbReference>
<dbReference type="SUPFAM" id="SSF46626">
    <property type="entry name" value="Cytochrome c"/>
    <property type="match status" value="1"/>
</dbReference>
<dbReference type="GO" id="GO:0020037">
    <property type="term" value="F:heme binding"/>
    <property type="evidence" value="ECO:0007669"/>
    <property type="project" value="InterPro"/>
</dbReference>
<evidence type="ECO:0000256" key="1">
    <source>
        <dbReference type="ARBA" id="ARBA00022617"/>
    </source>
</evidence>
<dbReference type="Proteomes" id="UP000651085">
    <property type="component" value="Unassembled WGS sequence"/>
</dbReference>
<dbReference type="PROSITE" id="PS51257">
    <property type="entry name" value="PROKAR_LIPOPROTEIN"/>
    <property type="match status" value="1"/>
</dbReference>
<evidence type="ECO:0000313" key="6">
    <source>
        <dbReference type="EMBL" id="MBC8592004.1"/>
    </source>
</evidence>
<dbReference type="GO" id="GO:0004130">
    <property type="term" value="F:cytochrome-c peroxidase activity"/>
    <property type="evidence" value="ECO:0007669"/>
    <property type="project" value="TreeGrafter"/>
</dbReference>
<dbReference type="InterPro" id="IPR051395">
    <property type="entry name" value="Cytochrome_c_Peroxidase/MauG"/>
</dbReference>
<reference evidence="6" key="1">
    <citation type="submission" date="2020-08" db="EMBL/GenBank/DDBJ databases">
        <title>Genome public.</title>
        <authorList>
            <person name="Liu C."/>
            <person name="Sun Q."/>
        </authorList>
    </citation>
    <scope>NUCLEOTIDE SEQUENCE</scope>
    <source>
        <strain evidence="6">N12</strain>
    </source>
</reference>
<keyword evidence="1 4" id="KW-0349">Heme</keyword>
<accession>A0A926IN91</accession>
<dbReference type="InterPro" id="IPR010538">
    <property type="entry name" value="DHOR"/>
</dbReference>
<dbReference type="Pfam" id="PF06537">
    <property type="entry name" value="DHOR"/>
    <property type="match status" value="1"/>
</dbReference>
<dbReference type="InterPro" id="IPR009056">
    <property type="entry name" value="Cyt_c-like_dom"/>
</dbReference>
<keyword evidence="3 4" id="KW-0408">Iron</keyword>
<dbReference type="EMBL" id="JACRTF010000001">
    <property type="protein sequence ID" value="MBC8592004.1"/>
    <property type="molecule type" value="Genomic_DNA"/>
</dbReference>
<gene>
    <name evidence="6" type="ORF">H8744_01855</name>
</gene>
<dbReference type="PANTHER" id="PTHR30600">
    <property type="entry name" value="CYTOCHROME C PEROXIDASE-RELATED"/>
    <property type="match status" value="1"/>
</dbReference>
<keyword evidence="2 4" id="KW-0479">Metal-binding</keyword>
<organism evidence="6 7">
    <name type="scientific">Jilunia laotingensis</name>
    <dbReference type="NCBI Taxonomy" id="2763675"/>
    <lineage>
        <taxon>Bacteria</taxon>
        <taxon>Pseudomonadati</taxon>
        <taxon>Bacteroidota</taxon>
        <taxon>Bacteroidia</taxon>
        <taxon>Bacteroidales</taxon>
        <taxon>Bacteroidaceae</taxon>
        <taxon>Jilunia</taxon>
    </lineage>
</organism>
<sequence length="527" mass="60119">MKLTKLHYFVAGMALFGLSACNDDDPLVEVGGDDTITDAEWYAGGELGTTFNSSASAFEDPTPAVEKAGLSDRFKYGEYFFERTYTQNTAPFKGLGPLYVRNSCMSCHPGYGHGKRMERYRADEWGNGYLLVIYNEDDNSYLTSLTGMPQTKAMEPFKAPIDESKIDIKWLPYADEWGNKFPDGETYSLIYPEVTIPEDAYYVPLEANNQPIAYSKVKVRLESTIGIYGTGLLDAIPDDSLKAEYAKQEKYGVKLNPGIFANGEWTKTYGKTNHPFRFTYALSRGPLQDAAGSNAIWNITNVTRSDRRYHYMTQTYADISANDPDVQAKFYEFFPEWNKTGDVKKDIYDYLMNKELPVEMTDNDYVDFMVWHRGLAVPAARNLDDATVQKGHQLFREIGCASCHRPSWKTGDDKFTDPNGFFEDGDSRLPRYPNQTIWPYSDMVQHRLFMQNDIRNAWCRTTPLWGRGLSPVCSGHSDRLHDCRARNVIEAIMWHGNPQSDARKSVEKFRQLSKEDRDAIVEFINSI</sequence>
<dbReference type="InterPro" id="IPR036909">
    <property type="entry name" value="Cyt_c-like_dom_sf"/>
</dbReference>
<evidence type="ECO:0000256" key="4">
    <source>
        <dbReference type="PROSITE-ProRule" id="PRU00433"/>
    </source>
</evidence>
<feature type="domain" description="Cytochrome c" evidence="5">
    <location>
        <begin position="386"/>
        <end position="527"/>
    </location>
</feature>
<comment type="caution">
    <text evidence="6">The sequence shown here is derived from an EMBL/GenBank/DDBJ whole genome shotgun (WGS) entry which is preliminary data.</text>
</comment>
<name>A0A926IN91_9BACT</name>
<evidence type="ECO:0000313" key="7">
    <source>
        <dbReference type="Proteomes" id="UP000651085"/>
    </source>
</evidence>
<evidence type="ECO:0000256" key="3">
    <source>
        <dbReference type="ARBA" id="ARBA00023004"/>
    </source>
</evidence>
<evidence type="ECO:0000256" key="2">
    <source>
        <dbReference type="ARBA" id="ARBA00022723"/>
    </source>
</evidence>
<protein>
    <recommendedName>
        <fullName evidence="5">Cytochrome c domain-containing protein</fullName>
    </recommendedName>
</protein>
<evidence type="ECO:0000259" key="5">
    <source>
        <dbReference type="PROSITE" id="PS51007"/>
    </source>
</evidence>
<keyword evidence="7" id="KW-1185">Reference proteome</keyword>
<dbReference type="PROSITE" id="PS51007">
    <property type="entry name" value="CYTC"/>
    <property type="match status" value="1"/>
</dbReference>
<dbReference type="PANTHER" id="PTHR30600:SF4">
    <property type="entry name" value="CYTOCHROME C DOMAIN-CONTAINING PROTEIN"/>
    <property type="match status" value="1"/>
</dbReference>
<dbReference type="GO" id="GO:0009055">
    <property type="term" value="F:electron transfer activity"/>
    <property type="evidence" value="ECO:0007669"/>
    <property type="project" value="InterPro"/>
</dbReference>
<dbReference type="GO" id="GO:0046872">
    <property type="term" value="F:metal ion binding"/>
    <property type="evidence" value="ECO:0007669"/>
    <property type="project" value="UniProtKB-KW"/>
</dbReference>
<dbReference type="Gene3D" id="1.10.760.10">
    <property type="entry name" value="Cytochrome c-like domain"/>
    <property type="match status" value="1"/>
</dbReference>